<dbReference type="InterPro" id="IPR000315">
    <property type="entry name" value="Znf_B-box"/>
</dbReference>
<dbReference type="PANTHER" id="PTHR31832:SF63">
    <property type="entry name" value="B-BOX ZINC FINGER PROTEIN 23"/>
    <property type="match status" value="1"/>
</dbReference>
<accession>A0A151TRA9</accession>
<dbReference type="SMART" id="SM00336">
    <property type="entry name" value="BBOX"/>
    <property type="match status" value="1"/>
</dbReference>
<name>A0A151TRA9_CAJCA</name>
<sequence length="51" mass="5508">MLCEVCEQALAHVTCTADAAALYLACDRDIHSTNPFASRHERLPVGGHSIL</sequence>
<dbReference type="STRING" id="3821.A0A151TRA9"/>
<organism evidence="2 3">
    <name type="scientific">Cajanus cajan</name>
    <name type="common">Pigeon pea</name>
    <name type="synonym">Cajanus indicus</name>
    <dbReference type="NCBI Taxonomy" id="3821"/>
    <lineage>
        <taxon>Eukaryota</taxon>
        <taxon>Viridiplantae</taxon>
        <taxon>Streptophyta</taxon>
        <taxon>Embryophyta</taxon>
        <taxon>Tracheophyta</taxon>
        <taxon>Spermatophyta</taxon>
        <taxon>Magnoliopsida</taxon>
        <taxon>eudicotyledons</taxon>
        <taxon>Gunneridae</taxon>
        <taxon>Pentapetalae</taxon>
        <taxon>rosids</taxon>
        <taxon>fabids</taxon>
        <taxon>Fabales</taxon>
        <taxon>Fabaceae</taxon>
        <taxon>Papilionoideae</taxon>
        <taxon>50 kb inversion clade</taxon>
        <taxon>NPAAA clade</taxon>
        <taxon>indigoferoid/millettioid clade</taxon>
        <taxon>Phaseoleae</taxon>
        <taxon>Cajanus</taxon>
    </lineage>
</organism>
<dbReference type="AlphaFoldDB" id="A0A151TRA9"/>
<dbReference type="Proteomes" id="UP000075243">
    <property type="component" value="Chromosome 3"/>
</dbReference>
<dbReference type="PANTHER" id="PTHR31832">
    <property type="entry name" value="B-BOX ZINC FINGER PROTEIN 22"/>
    <property type="match status" value="1"/>
</dbReference>
<keyword evidence="3" id="KW-1185">Reference proteome</keyword>
<feature type="domain" description="B box-type" evidence="1">
    <location>
        <begin position="1"/>
        <end position="45"/>
    </location>
</feature>
<evidence type="ECO:0000259" key="1">
    <source>
        <dbReference type="SMART" id="SM00336"/>
    </source>
</evidence>
<dbReference type="EMBL" id="CM003605">
    <property type="protein sequence ID" value="KYP69560.1"/>
    <property type="molecule type" value="Genomic_DNA"/>
</dbReference>
<evidence type="ECO:0000313" key="2">
    <source>
        <dbReference type="EMBL" id="KYP69560.1"/>
    </source>
</evidence>
<dbReference type="GO" id="GO:0009640">
    <property type="term" value="P:photomorphogenesis"/>
    <property type="evidence" value="ECO:0007669"/>
    <property type="project" value="TreeGrafter"/>
</dbReference>
<evidence type="ECO:0000313" key="3">
    <source>
        <dbReference type="Proteomes" id="UP000075243"/>
    </source>
</evidence>
<proteinExistence type="predicted"/>
<dbReference type="GO" id="GO:0005634">
    <property type="term" value="C:nucleus"/>
    <property type="evidence" value="ECO:0007669"/>
    <property type="project" value="TreeGrafter"/>
</dbReference>
<gene>
    <name evidence="2" type="ORF">KK1_008755</name>
</gene>
<dbReference type="InterPro" id="IPR051979">
    <property type="entry name" value="B-box_zinc_finger"/>
</dbReference>
<dbReference type="GO" id="GO:0006355">
    <property type="term" value="P:regulation of DNA-templated transcription"/>
    <property type="evidence" value="ECO:0007669"/>
    <property type="project" value="TreeGrafter"/>
</dbReference>
<dbReference type="GO" id="GO:0008270">
    <property type="term" value="F:zinc ion binding"/>
    <property type="evidence" value="ECO:0007669"/>
    <property type="project" value="InterPro"/>
</dbReference>
<reference evidence="2 3" key="1">
    <citation type="journal article" date="2012" name="Nat. Biotechnol.">
        <title>Draft genome sequence of pigeonpea (Cajanus cajan), an orphan legume crop of resource-poor farmers.</title>
        <authorList>
            <person name="Varshney R.K."/>
            <person name="Chen W."/>
            <person name="Li Y."/>
            <person name="Bharti A.K."/>
            <person name="Saxena R.K."/>
            <person name="Schlueter J.A."/>
            <person name="Donoghue M.T."/>
            <person name="Azam S."/>
            <person name="Fan G."/>
            <person name="Whaley A.M."/>
            <person name="Farmer A.D."/>
            <person name="Sheridan J."/>
            <person name="Iwata A."/>
            <person name="Tuteja R."/>
            <person name="Penmetsa R.V."/>
            <person name="Wu W."/>
            <person name="Upadhyaya H.D."/>
            <person name="Yang S.P."/>
            <person name="Shah T."/>
            <person name="Saxena K.B."/>
            <person name="Michael T."/>
            <person name="McCombie W.R."/>
            <person name="Yang B."/>
            <person name="Zhang G."/>
            <person name="Yang H."/>
            <person name="Wang J."/>
            <person name="Spillane C."/>
            <person name="Cook D.R."/>
            <person name="May G.D."/>
            <person name="Xu X."/>
            <person name="Jackson S.A."/>
        </authorList>
    </citation>
    <scope>NUCLEOTIDE SEQUENCE [LARGE SCALE GENOMIC DNA]</scope>
    <source>
        <strain evidence="3">cv. Asha</strain>
    </source>
</reference>
<protein>
    <submittedName>
        <fullName evidence="2">Zinc finger protein CONSTANS-LIKE 4</fullName>
    </submittedName>
</protein>
<dbReference type="Gramene" id="C.cajan_08504.t">
    <property type="protein sequence ID" value="C.cajan_08504.t.cds1"/>
    <property type="gene ID" value="C.cajan_08504"/>
</dbReference>